<reference evidence="1 2" key="1">
    <citation type="submission" date="2020-08" db="EMBL/GenBank/DDBJ databases">
        <title>Novel species isolated from subtropical streams in China.</title>
        <authorList>
            <person name="Lu H."/>
        </authorList>
    </citation>
    <scope>NUCLEOTIDE SEQUENCE [LARGE SCALE GENOMIC DNA]</scope>
    <source>
        <strain evidence="1 2">LX15W</strain>
    </source>
</reference>
<protein>
    <recommendedName>
        <fullName evidence="3">HNH endonuclease</fullName>
    </recommendedName>
</protein>
<dbReference type="EMBL" id="JACOGA010000011">
    <property type="protein sequence ID" value="MBC3874463.1"/>
    <property type="molecule type" value="Genomic_DNA"/>
</dbReference>
<sequence>MALEHYVLNLCGDELTTCLHQLKALEEKPKGTVGIQVIDGRLMIERRVGKKNIATIELKASGHWPFSLTLKWTTFERLLLKEHAPMVKLQLFIDSSTGKSRFVADGMHLPPDQISTQLSLELLTDVPLRTLMTGGFSHESLMLERIHTLDAINAAMGITIKELLAKSYERDQELSKLIKLVRGEACQICGHYFLTLDGRKYVECHHLEHLANEGLDCSKNILVVCANHHRQLHYGLAKILSHTNESVVIEIDGVSHTCKL</sequence>
<gene>
    <name evidence="1" type="ORF">H8K55_12760</name>
</gene>
<keyword evidence="2" id="KW-1185">Reference proteome</keyword>
<comment type="caution">
    <text evidence="1">The sequence shown here is derived from an EMBL/GenBank/DDBJ whole genome shotgun (WGS) entry which is preliminary data.</text>
</comment>
<dbReference type="RefSeq" id="WP_186942456.1">
    <property type="nucleotide sequence ID" value="NZ_JACOGA010000011.1"/>
</dbReference>
<proteinExistence type="predicted"/>
<evidence type="ECO:0000313" key="2">
    <source>
        <dbReference type="Proteomes" id="UP000624279"/>
    </source>
</evidence>
<evidence type="ECO:0000313" key="1">
    <source>
        <dbReference type="EMBL" id="MBC3874463.1"/>
    </source>
</evidence>
<evidence type="ECO:0008006" key="3">
    <source>
        <dbReference type="Google" id="ProtNLM"/>
    </source>
</evidence>
<name>A0ABR6YD30_9BURK</name>
<dbReference type="InterPro" id="IPR003615">
    <property type="entry name" value="HNH_nuc"/>
</dbReference>
<dbReference type="Proteomes" id="UP000624279">
    <property type="component" value="Unassembled WGS sequence"/>
</dbReference>
<organism evidence="1 2">
    <name type="scientific">Undibacterium flavidum</name>
    <dbReference type="NCBI Taxonomy" id="2762297"/>
    <lineage>
        <taxon>Bacteria</taxon>
        <taxon>Pseudomonadati</taxon>
        <taxon>Pseudomonadota</taxon>
        <taxon>Betaproteobacteria</taxon>
        <taxon>Burkholderiales</taxon>
        <taxon>Oxalobacteraceae</taxon>
        <taxon>Undibacterium</taxon>
    </lineage>
</organism>
<accession>A0ABR6YD30</accession>
<dbReference type="CDD" id="cd00085">
    <property type="entry name" value="HNHc"/>
    <property type="match status" value="1"/>
</dbReference>
<dbReference type="Gene3D" id="1.10.30.50">
    <property type="match status" value="1"/>
</dbReference>